<evidence type="ECO:0000313" key="3">
    <source>
        <dbReference type="EMBL" id="KFH43544.1"/>
    </source>
</evidence>
<dbReference type="EMBL" id="JPKY01000067">
    <property type="protein sequence ID" value="KFH43544.1"/>
    <property type="molecule type" value="Genomic_DNA"/>
</dbReference>
<keyword evidence="4" id="KW-1185">Reference proteome</keyword>
<reference evidence="4" key="1">
    <citation type="journal article" date="2014" name="Genome Announc.">
        <title>Genome sequence and annotation of Acremonium chrysogenum, producer of the beta-lactam antibiotic cephalosporin C.</title>
        <authorList>
            <person name="Terfehr D."/>
            <person name="Dahlmann T.A."/>
            <person name="Specht T."/>
            <person name="Zadra I."/>
            <person name="Kuernsteiner H."/>
            <person name="Kueck U."/>
        </authorList>
    </citation>
    <scope>NUCLEOTIDE SEQUENCE [LARGE SCALE GENOMIC DNA]</scope>
    <source>
        <strain evidence="4">ATCC 11550 / CBS 779.69 / DSM 880 / IAM 14645 / JCM 23072 / IMI 49137</strain>
    </source>
</reference>
<feature type="compositionally biased region" description="Polar residues" evidence="1">
    <location>
        <begin position="19"/>
        <end position="31"/>
    </location>
</feature>
<feature type="chain" id="PRO_5001815316" evidence="2">
    <location>
        <begin position="19"/>
        <end position="240"/>
    </location>
</feature>
<dbReference type="HOGENOM" id="CLU_1156088_0_0_1"/>
<accession>A0A086T2G2</accession>
<gene>
    <name evidence="3" type="ORF">ACRE_056930</name>
</gene>
<comment type="caution">
    <text evidence="3">The sequence shown here is derived from an EMBL/GenBank/DDBJ whole genome shotgun (WGS) entry which is preliminary data.</text>
</comment>
<evidence type="ECO:0000313" key="4">
    <source>
        <dbReference type="Proteomes" id="UP000029964"/>
    </source>
</evidence>
<dbReference type="OrthoDB" id="5151039at2759"/>
<keyword evidence="2" id="KW-0732">Signal</keyword>
<evidence type="ECO:0000256" key="2">
    <source>
        <dbReference type="SAM" id="SignalP"/>
    </source>
</evidence>
<proteinExistence type="predicted"/>
<dbReference type="AlphaFoldDB" id="A0A086T2G2"/>
<organism evidence="3 4">
    <name type="scientific">Hapsidospora chrysogenum (strain ATCC 11550 / CBS 779.69 / DSM 880 / IAM 14645 / JCM 23072 / IMI 49137)</name>
    <name type="common">Acremonium chrysogenum</name>
    <dbReference type="NCBI Taxonomy" id="857340"/>
    <lineage>
        <taxon>Eukaryota</taxon>
        <taxon>Fungi</taxon>
        <taxon>Dikarya</taxon>
        <taxon>Ascomycota</taxon>
        <taxon>Pezizomycotina</taxon>
        <taxon>Sordariomycetes</taxon>
        <taxon>Hypocreomycetidae</taxon>
        <taxon>Hypocreales</taxon>
        <taxon>Bionectriaceae</taxon>
        <taxon>Hapsidospora</taxon>
    </lineage>
</organism>
<dbReference type="Proteomes" id="UP000029964">
    <property type="component" value="Unassembled WGS sequence"/>
</dbReference>
<protein>
    <submittedName>
        <fullName evidence="3">Uncharacterized protein</fullName>
    </submittedName>
</protein>
<feature type="region of interest" description="Disordered" evidence="1">
    <location>
        <begin position="15"/>
        <end position="43"/>
    </location>
</feature>
<evidence type="ECO:0000256" key="1">
    <source>
        <dbReference type="SAM" id="MobiDB-lite"/>
    </source>
</evidence>
<sequence>MKARSIAITLALAAAATASSPSQPGGKTGSDTVLARDDSSNQDIEAVADNVPEPSDDPGNTCPTVKFVNPVLTFGPTRTVYTATATTTETLDCGPCTALKASTLALGLGPLVSFSTTITAAQPSYTTEYVCATHAAAAARHVQGNLGGEDGWPNTMSTITPPGVTKPACTSQTQLEPVIPDSTSTVYPGTSTVVSEIDCGGCAVEWDTGVVYFFAPVIQTATTTVATASTKVELACATTA</sequence>
<name>A0A086T2G2_HAPC1</name>
<feature type="signal peptide" evidence="2">
    <location>
        <begin position="1"/>
        <end position="18"/>
    </location>
</feature>